<keyword evidence="7" id="KW-1185">Reference proteome</keyword>
<evidence type="ECO:0000256" key="3">
    <source>
        <dbReference type="ARBA" id="ARBA00022729"/>
    </source>
</evidence>
<gene>
    <name evidence="6" type="ORF">KKC1_06530</name>
</gene>
<proteinExistence type="inferred from homology"/>
<dbReference type="EMBL" id="BDGJ01000018">
    <property type="protein sequence ID" value="GAW91491.1"/>
    <property type="molecule type" value="Genomic_DNA"/>
</dbReference>
<keyword evidence="3 4" id="KW-0732">Signal</keyword>
<reference evidence="7" key="1">
    <citation type="journal article" date="2017" name="Appl. Environ. Microbiol.">
        <title>Genomic analysis of Calderihabitans maritimus KKC1, a thermophilic hydrogenogenic carboxydotrophic bacterium isolated from marine sediment.</title>
        <authorList>
            <person name="Omae K."/>
            <person name="Yoneda Y."/>
            <person name="Fukuyama Y."/>
            <person name="Yoshida T."/>
            <person name="Sako Y."/>
        </authorList>
    </citation>
    <scope>NUCLEOTIDE SEQUENCE [LARGE SCALE GENOMIC DNA]</scope>
    <source>
        <strain evidence="7">KKC1</strain>
    </source>
</reference>
<dbReference type="OrthoDB" id="9815602at2"/>
<feature type="signal peptide" evidence="4">
    <location>
        <begin position="1"/>
        <end position="20"/>
    </location>
</feature>
<feature type="domain" description="Solute-binding protein family 3/N-terminal" evidence="5">
    <location>
        <begin position="38"/>
        <end position="269"/>
    </location>
</feature>
<dbReference type="Gene3D" id="3.40.190.10">
    <property type="entry name" value="Periplasmic binding protein-like II"/>
    <property type="match status" value="2"/>
</dbReference>
<comment type="caution">
    <text evidence="6">The sequence shown here is derived from an EMBL/GenBank/DDBJ whole genome shotgun (WGS) entry which is preliminary data.</text>
</comment>
<dbReference type="PANTHER" id="PTHR30024">
    <property type="entry name" value="ALIPHATIC SULFONATES-BINDING PROTEIN-RELATED"/>
    <property type="match status" value="1"/>
</dbReference>
<dbReference type="SMART" id="SM00062">
    <property type="entry name" value="PBPb"/>
    <property type="match status" value="1"/>
</dbReference>
<dbReference type="Proteomes" id="UP000197032">
    <property type="component" value="Unassembled WGS sequence"/>
</dbReference>
<comment type="subcellular location">
    <subcellularLocation>
        <location evidence="1">Periplasm</location>
    </subcellularLocation>
</comment>
<feature type="chain" id="PRO_5039433827" evidence="4">
    <location>
        <begin position="21"/>
        <end position="326"/>
    </location>
</feature>
<dbReference type="PANTHER" id="PTHR30024:SF47">
    <property type="entry name" value="TAURINE-BINDING PERIPLASMIC PROTEIN"/>
    <property type="match status" value="1"/>
</dbReference>
<accession>A0A1Z5HQ92</accession>
<sequence>MKRILWRALPLLLLLVLVTAGCSNSEQPKSEASFSNQPLKIGVLPIEDSFPLWVAEENNMFQQAGLTVEIIPFNSARDRDTAMQAGQIDGEVADILAAALLKKAGTEVRIVSLTLGATPEEGRFVLLASPNSGINSVAQLRGQEVALSENTIIEYVADQMLTIAGLKPEEVRKVAIPRIPERLQLLLSDQVKAAVLPDPLATLAESKGAKVVIDDTRLTENISQVVMLFNQKALTEKREAIKRLIEVWGKAAAEVSRNPEKYRKLFNEKARVPEALQDTYVIPSFSQPQVPKEEEVKRLVNWAVEKKLLDKPYSYSELVDETFIGN</sequence>
<protein>
    <submittedName>
        <fullName evidence="6">ABC-type nitrate/sulfonate/bicarbonate transport systems, periplasmic components</fullName>
    </submittedName>
</protein>
<evidence type="ECO:0000313" key="6">
    <source>
        <dbReference type="EMBL" id="GAW91491.1"/>
    </source>
</evidence>
<comment type="similarity">
    <text evidence="2">Belongs to the bacterial solute-binding protein SsuA/TauA family.</text>
</comment>
<evidence type="ECO:0000256" key="4">
    <source>
        <dbReference type="SAM" id="SignalP"/>
    </source>
</evidence>
<dbReference type="GO" id="GO:0042597">
    <property type="term" value="C:periplasmic space"/>
    <property type="evidence" value="ECO:0007669"/>
    <property type="project" value="UniProtKB-SubCell"/>
</dbReference>
<dbReference type="SUPFAM" id="SSF53850">
    <property type="entry name" value="Periplasmic binding protein-like II"/>
    <property type="match status" value="1"/>
</dbReference>
<evidence type="ECO:0000256" key="2">
    <source>
        <dbReference type="ARBA" id="ARBA00010742"/>
    </source>
</evidence>
<dbReference type="RefSeq" id="WP_088553013.1">
    <property type="nucleotide sequence ID" value="NZ_BDGJ01000018.1"/>
</dbReference>
<dbReference type="InterPro" id="IPR015168">
    <property type="entry name" value="SsuA/THI5"/>
</dbReference>
<name>A0A1Z5HQ92_9FIRM</name>
<evidence type="ECO:0000313" key="7">
    <source>
        <dbReference type="Proteomes" id="UP000197032"/>
    </source>
</evidence>
<dbReference type="Pfam" id="PF09084">
    <property type="entry name" value="NMT1"/>
    <property type="match status" value="1"/>
</dbReference>
<dbReference type="PROSITE" id="PS51257">
    <property type="entry name" value="PROKAR_LIPOPROTEIN"/>
    <property type="match status" value="1"/>
</dbReference>
<evidence type="ECO:0000256" key="1">
    <source>
        <dbReference type="ARBA" id="ARBA00004418"/>
    </source>
</evidence>
<dbReference type="InterPro" id="IPR001638">
    <property type="entry name" value="Solute-binding_3/MltF_N"/>
</dbReference>
<dbReference type="AlphaFoldDB" id="A0A1Z5HQ92"/>
<organism evidence="6 7">
    <name type="scientific">Calderihabitans maritimus</name>
    <dbReference type="NCBI Taxonomy" id="1246530"/>
    <lineage>
        <taxon>Bacteria</taxon>
        <taxon>Bacillati</taxon>
        <taxon>Bacillota</taxon>
        <taxon>Clostridia</taxon>
        <taxon>Neomoorellales</taxon>
        <taxon>Calderihabitantaceae</taxon>
        <taxon>Calderihabitans</taxon>
    </lineage>
</organism>
<evidence type="ECO:0000259" key="5">
    <source>
        <dbReference type="SMART" id="SM00062"/>
    </source>
</evidence>